<dbReference type="Proteomes" id="UP000008974">
    <property type="component" value="Unassembled WGS sequence"/>
</dbReference>
<dbReference type="Pfam" id="PF12796">
    <property type="entry name" value="Ank_2"/>
    <property type="match status" value="2"/>
</dbReference>
<dbReference type="SUPFAM" id="SSF56112">
    <property type="entry name" value="Protein kinase-like (PK-like)"/>
    <property type="match status" value="1"/>
</dbReference>
<dbReference type="Pfam" id="PF00023">
    <property type="entry name" value="Ank"/>
    <property type="match status" value="1"/>
</dbReference>
<gene>
    <name evidence="6" type="ORF">GLP15_3404</name>
</gene>
<dbReference type="OrthoDB" id="194358at2759"/>
<sequence length="559" mass="61852">MSRNAVLHDEINTFATTDDLLSCIGVELGKGIHGSVFAIKGHDNLVFKEIQYSTPNELAVKQIENREKLMRTIRHDNIVAWRKVVKDDNCVCIVMDRYDCSLDVFLREHRRKGVPINEDMVLEFAKQICSAFAYLHSLNKELPDRLPISSVVHGDVKPANILVANSGKQFSIADFAFGDRNMVSSIAPYVAPEVRSGGDPTSASDMWSIGVILYELAVGNLTVIKTTDFTKCNRDFQLNLNAVIYPSVRSIISHLLVLDPLSRITAKELCNVLAAKDVVTTLNIKRLSDSTRLHDEILKTLMEKVASLEDTVARQASQIESLQKVNEELKNTGPNSSDTAADLAFANLMTAVKSNNIEAVKMILSSGVNVGKQDSKGMTAMMYAAEADRFQIVELLLEHEKCIRDKNGWTALMRAAQKNSVNSLRLLIKAEVRMQSHNGRTALMEAITKKSLNSAVELVEYERGYQDRSGCTALMCAAEKGLTEIVIRLLDSEKRRQDDSGVSALMKAAAKNRVDVVSVLAECEAGLKNKKGETALEIAQDRGYLEVTKILMDFPDEAV</sequence>
<keyword evidence="2 3" id="KW-0067">ATP-binding</keyword>
<feature type="coiled-coil region" evidence="4">
    <location>
        <begin position="298"/>
        <end position="332"/>
    </location>
</feature>
<dbReference type="InterPro" id="IPR002110">
    <property type="entry name" value="Ankyrin_rpt"/>
</dbReference>
<dbReference type="PROSITE" id="PS50011">
    <property type="entry name" value="PROTEIN_KINASE_DOM"/>
    <property type="match status" value="1"/>
</dbReference>
<dbReference type="GO" id="GO:0004672">
    <property type="term" value="F:protein kinase activity"/>
    <property type="evidence" value="ECO:0007669"/>
    <property type="project" value="InterPro"/>
</dbReference>
<dbReference type="SMART" id="SM00220">
    <property type="entry name" value="S_TKc"/>
    <property type="match status" value="1"/>
</dbReference>
<dbReference type="AlphaFoldDB" id="E1F3M2"/>
<evidence type="ECO:0000313" key="7">
    <source>
        <dbReference type="Proteomes" id="UP000008974"/>
    </source>
</evidence>
<reference evidence="6 7" key="1">
    <citation type="journal article" date="2010" name="BMC Genomics">
        <title>Genome analysis and comparative genomics of a Giardia intestinalis assemblage E isolate.</title>
        <authorList>
            <person name="Jerlstrom-Hultqvist J."/>
            <person name="Franzen O."/>
            <person name="Ankarklev J."/>
            <person name="Xu F."/>
            <person name="Nohynkova E."/>
            <person name="Andersson J.O."/>
            <person name="Svard S.G."/>
            <person name="Andersson B."/>
        </authorList>
    </citation>
    <scope>NUCLEOTIDE SEQUENCE [LARGE SCALE GENOMIC DNA]</scope>
    <source>
        <strain evidence="6 7">P15</strain>
    </source>
</reference>
<keyword evidence="6" id="KW-0808">Transferase</keyword>
<dbReference type="InterPro" id="IPR011009">
    <property type="entry name" value="Kinase-like_dom_sf"/>
</dbReference>
<dbReference type="SUPFAM" id="SSF48403">
    <property type="entry name" value="Ankyrin repeat"/>
    <property type="match status" value="1"/>
</dbReference>
<dbReference type="InterPro" id="IPR000719">
    <property type="entry name" value="Prot_kinase_dom"/>
</dbReference>
<keyword evidence="4" id="KW-0175">Coiled coil</keyword>
<dbReference type="Pfam" id="PF00069">
    <property type="entry name" value="Pkinase"/>
    <property type="match status" value="1"/>
</dbReference>
<dbReference type="CDD" id="cd00180">
    <property type="entry name" value="PKc"/>
    <property type="match status" value="1"/>
</dbReference>
<evidence type="ECO:0000256" key="3">
    <source>
        <dbReference type="PROSITE-ProRule" id="PRU10141"/>
    </source>
</evidence>
<dbReference type="Gene3D" id="1.25.40.20">
    <property type="entry name" value="Ankyrin repeat-containing domain"/>
    <property type="match status" value="3"/>
</dbReference>
<dbReference type="PROSITE" id="PS00107">
    <property type="entry name" value="PROTEIN_KINASE_ATP"/>
    <property type="match status" value="1"/>
</dbReference>
<dbReference type="SMART" id="SM00248">
    <property type="entry name" value="ANK"/>
    <property type="match status" value="7"/>
</dbReference>
<dbReference type="PANTHER" id="PTHR24120:SF4">
    <property type="entry name" value="GH07239P"/>
    <property type="match status" value="1"/>
</dbReference>
<name>E1F3M2_GIAIA</name>
<dbReference type="InterPro" id="IPR036770">
    <property type="entry name" value="Ankyrin_rpt-contain_sf"/>
</dbReference>
<accession>E1F3M2</accession>
<dbReference type="InterPro" id="IPR017441">
    <property type="entry name" value="Protein_kinase_ATP_BS"/>
</dbReference>
<evidence type="ECO:0000256" key="2">
    <source>
        <dbReference type="ARBA" id="ARBA00022840"/>
    </source>
</evidence>
<evidence type="ECO:0000256" key="4">
    <source>
        <dbReference type="SAM" id="Coils"/>
    </source>
</evidence>
<dbReference type="Gene3D" id="1.10.510.10">
    <property type="entry name" value="Transferase(Phosphotransferase) domain 1"/>
    <property type="match status" value="1"/>
</dbReference>
<feature type="domain" description="Protein kinase" evidence="5">
    <location>
        <begin position="22"/>
        <end position="279"/>
    </location>
</feature>
<dbReference type="VEuPathDB" id="GiardiaDB:GLP15_3404"/>
<keyword evidence="6" id="KW-0418">Kinase</keyword>
<proteinExistence type="predicted"/>
<dbReference type="PANTHER" id="PTHR24120">
    <property type="entry name" value="GH07239P"/>
    <property type="match status" value="1"/>
</dbReference>
<feature type="binding site" evidence="3">
    <location>
        <position position="61"/>
    </location>
    <ligand>
        <name>ATP</name>
        <dbReference type="ChEBI" id="CHEBI:30616"/>
    </ligand>
</feature>
<evidence type="ECO:0000259" key="5">
    <source>
        <dbReference type="PROSITE" id="PS50011"/>
    </source>
</evidence>
<dbReference type="STRING" id="658858.E1F3M2"/>
<dbReference type="InterPro" id="IPR008271">
    <property type="entry name" value="Ser/Thr_kinase_AS"/>
</dbReference>
<dbReference type="GO" id="GO:0005524">
    <property type="term" value="F:ATP binding"/>
    <property type="evidence" value="ECO:0007669"/>
    <property type="project" value="UniProtKB-UniRule"/>
</dbReference>
<keyword evidence="1 3" id="KW-0547">Nucleotide-binding</keyword>
<comment type="caution">
    <text evidence="6">The sequence shown here is derived from an EMBL/GenBank/DDBJ whole genome shotgun (WGS) entry which is preliminary data.</text>
</comment>
<evidence type="ECO:0000313" key="6">
    <source>
        <dbReference type="EMBL" id="EFO62966.1"/>
    </source>
</evidence>
<protein>
    <submittedName>
        <fullName evidence="6">Kinase, NEK</fullName>
    </submittedName>
</protein>
<organism evidence="6 7">
    <name type="scientific">Giardia intestinalis (strain P15)</name>
    <name type="common">Giardia lamblia</name>
    <dbReference type="NCBI Taxonomy" id="658858"/>
    <lineage>
        <taxon>Eukaryota</taxon>
        <taxon>Metamonada</taxon>
        <taxon>Diplomonadida</taxon>
        <taxon>Hexamitidae</taxon>
        <taxon>Giardiinae</taxon>
        <taxon>Giardia</taxon>
    </lineage>
</organism>
<dbReference type="PROSITE" id="PS00108">
    <property type="entry name" value="PROTEIN_KINASE_ST"/>
    <property type="match status" value="1"/>
</dbReference>
<evidence type="ECO:0000256" key="1">
    <source>
        <dbReference type="ARBA" id="ARBA00022741"/>
    </source>
</evidence>
<dbReference type="EMBL" id="ACVC01000157">
    <property type="protein sequence ID" value="EFO62966.1"/>
    <property type="molecule type" value="Genomic_DNA"/>
</dbReference>
<dbReference type="OMA" id="FGISQMG"/>